<keyword evidence="1" id="KW-1133">Transmembrane helix</keyword>
<sequence>MIYYVSIIEIILALAFLLYFFRYYRFRYKSVQTAGIINELTYSKPFRRASTKLVFGEGKDVLVKCSFLLNNSSYNCISKHKEIKYAESEKYKVGNTINVFALKSNPSINTSIGHKSRFQAVIAIFIILLFWSMLVAFVLVKNYS</sequence>
<proteinExistence type="predicted"/>
<organism evidence="2 3">
    <name type="scientific">Arenibacter palladensis</name>
    <dbReference type="NCBI Taxonomy" id="237373"/>
    <lineage>
        <taxon>Bacteria</taxon>
        <taxon>Pseudomonadati</taxon>
        <taxon>Bacteroidota</taxon>
        <taxon>Flavobacteriia</taxon>
        <taxon>Flavobacteriales</taxon>
        <taxon>Flavobacteriaceae</taxon>
        <taxon>Arenibacter</taxon>
    </lineage>
</organism>
<evidence type="ECO:0000313" key="2">
    <source>
        <dbReference type="EMBL" id="SHF03877.1"/>
    </source>
</evidence>
<dbReference type="AlphaFoldDB" id="A0A1M4YDN2"/>
<evidence type="ECO:0008006" key="4">
    <source>
        <dbReference type="Google" id="ProtNLM"/>
    </source>
</evidence>
<dbReference type="Proteomes" id="UP000184406">
    <property type="component" value="Unassembled WGS sequence"/>
</dbReference>
<reference evidence="3" key="1">
    <citation type="submission" date="2016-11" db="EMBL/GenBank/DDBJ databases">
        <authorList>
            <person name="Varghese N."/>
            <person name="Submissions S."/>
        </authorList>
    </citation>
    <scope>NUCLEOTIDE SEQUENCE [LARGE SCALE GENOMIC DNA]</scope>
    <source>
        <strain evidence="3">DSM 17539</strain>
    </source>
</reference>
<protein>
    <recommendedName>
        <fullName evidence="4">DUF3592 domain-containing protein</fullName>
    </recommendedName>
</protein>
<evidence type="ECO:0000313" key="3">
    <source>
        <dbReference type="Proteomes" id="UP000184406"/>
    </source>
</evidence>
<dbReference type="EMBL" id="FQUX01000002">
    <property type="protein sequence ID" value="SHF03877.1"/>
    <property type="molecule type" value="Genomic_DNA"/>
</dbReference>
<feature type="transmembrane region" description="Helical" evidence="1">
    <location>
        <begin position="120"/>
        <end position="140"/>
    </location>
</feature>
<accession>A0A1M4YDN2</accession>
<keyword evidence="1" id="KW-0812">Transmembrane</keyword>
<keyword evidence="1" id="KW-0472">Membrane</keyword>
<name>A0A1M4YDN2_9FLAO</name>
<feature type="transmembrane region" description="Helical" evidence="1">
    <location>
        <begin position="6"/>
        <end position="24"/>
    </location>
</feature>
<evidence type="ECO:0000256" key="1">
    <source>
        <dbReference type="SAM" id="Phobius"/>
    </source>
</evidence>
<keyword evidence="3" id="KW-1185">Reference proteome</keyword>
<gene>
    <name evidence="2" type="ORF">SAMN03080594_102408</name>
</gene>